<protein>
    <recommendedName>
        <fullName evidence="14">glucan 1,3-beta-glucosidase</fullName>
        <ecNumber evidence="14">3.2.1.58</ecNumber>
    </recommendedName>
    <alternativeName>
        <fullName evidence="15">Exo-1,3-beta-glucanase D</fullName>
    </alternativeName>
</protein>
<keyword evidence="10 16" id="KW-0326">Glycosidase</keyword>
<dbReference type="SUPFAM" id="SSF51445">
    <property type="entry name" value="(Trans)glycosidases"/>
    <property type="match status" value="1"/>
</dbReference>
<dbReference type="PROSITE" id="PS00659">
    <property type="entry name" value="GLYCOSYL_HYDROL_F5"/>
    <property type="match status" value="1"/>
</dbReference>
<evidence type="ECO:0000313" key="19">
    <source>
        <dbReference type="EMBL" id="TMW66883.1"/>
    </source>
</evidence>
<keyword evidence="6" id="KW-0735">Signal-anchor</keyword>
<evidence type="ECO:0000256" key="1">
    <source>
        <dbReference type="ARBA" id="ARBA00004401"/>
    </source>
</evidence>
<keyword evidence="17" id="KW-0732">Signal</keyword>
<dbReference type="InterPro" id="IPR050386">
    <property type="entry name" value="Glycosyl_hydrolase_5"/>
</dbReference>
<proteinExistence type="inferred from homology"/>
<evidence type="ECO:0000256" key="13">
    <source>
        <dbReference type="ARBA" id="ARBA00037126"/>
    </source>
</evidence>
<evidence type="ECO:0000259" key="18">
    <source>
        <dbReference type="Pfam" id="PF00150"/>
    </source>
</evidence>
<dbReference type="Proteomes" id="UP000794436">
    <property type="component" value="Unassembled WGS sequence"/>
</dbReference>
<feature type="signal peptide" evidence="17">
    <location>
        <begin position="1"/>
        <end position="20"/>
    </location>
</feature>
<evidence type="ECO:0000256" key="7">
    <source>
        <dbReference type="ARBA" id="ARBA00022989"/>
    </source>
</evidence>
<evidence type="ECO:0000256" key="16">
    <source>
        <dbReference type="RuleBase" id="RU361153"/>
    </source>
</evidence>
<dbReference type="GO" id="GO:0004338">
    <property type="term" value="F:glucan exo-1,3-beta-glucosidase activity"/>
    <property type="evidence" value="ECO:0007669"/>
    <property type="project" value="UniProtKB-EC"/>
</dbReference>
<evidence type="ECO:0000256" key="11">
    <source>
        <dbReference type="ARBA" id="ARBA00023316"/>
    </source>
</evidence>
<dbReference type="InterPro" id="IPR001547">
    <property type="entry name" value="Glyco_hydro_5"/>
</dbReference>
<evidence type="ECO:0000256" key="5">
    <source>
        <dbReference type="ARBA" id="ARBA00022801"/>
    </source>
</evidence>
<dbReference type="EMBL" id="SPLM01000006">
    <property type="protein sequence ID" value="TMW66883.1"/>
    <property type="molecule type" value="Genomic_DNA"/>
</dbReference>
<evidence type="ECO:0000256" key="14">
    <source>
        <dbReference type="ARBA" id="ARBA00038929"/>
    </source>
</evidence>
<dbReference type="OrthoDB" id="1887033at2759"/>
<organism evidence="19 20">
    <name type="scientific">Pythium oligandrum</name>
    <name type="common">Mycoparasitic fungus</name>
    <dbReference type="NCBI Taxonomy" id="41045"/>
    <lineage>
        <taxon>Eukaryota</taxon>
        <taxon>Sar</taxon>
        <taxon>Stramenopiles</taxon>
        <taxon>Oomycota</taxon>
        <taxon>Peronosporomycetes</taxon>
        <taxon>Pythiales</taxon>
        <taxon>Pythiaceae</taxon>
        <taxon>Pythium</taxon>
    </lineage>
</organism>
<evidence type="ECO:0000256" key="3">
    <source>
        <dbReference type="ARBA" id="ARBA00022475"/>
    </source>
</evidence>
<accession>A0A8K1FQS7</accession>
<dbReference type="AlphaFoldDB" id="A0A8K1FQS7"/>
<comment type="subcellular location">
    <subcellularLocation>
        <location evidence="1">Cell membrane</location>
        <topology evidence="1">Single-pass type II membrane protein</topology>
    </subcellularLocation>
</comment>
<comment type="caution">
    <text evidence="19">The sequence shown here is derived from an EMBL/GenBank/DDBJ whole genome shotgun (WGS) entry which is preliminary data.</text>
</comment>
<keyword evidence="11" id="KW-0961">Cell wall biogenesis/degradation</keyword>
<evidence type="ECO:0000256" key="12">
    <source>
        <dbReference type="ARBA" id="ARBA00036824"/>
    </source>
</evidence>
<comment type="catalytic activity">
    <reaction evidence="12">
        <text>Successive hydrolysis of beta-D-glucose units from the non-reducing ends of (1-&gt;3)-beta-D-glucans, releasing alpha-glucose.</text>
        <dbReference type="EC" id="3.2.1.58"/>
    </reaction>
</comment>
<dbReference type="GO" id="GO:0005576">
    <property type="term" value="C:extracellular region"/>
    <property type="evidence" value="ECO:0007669"/>
    <property type="project" value="TreeGrafter"/>
</dbReference>
<sequence length="415" mass="46362">MLKRLTWCTALVATVTAVAAGGACGQGANETGPGHVKPAGGPDHIQRRIRAGEVPVRGANLGGWLVSEKWMTAEADIWKGVPKELEGGGEFVALTQASDPATRLSSFKYHHDSFVTEKDIEDIAKAGLNTVRVPVGYWIVGQDPYDTSKNGDWSKYPKDTVKYLDVLIKDWAVKHNVAVLVSIHGAKGSQNGADHSAPVEPGKCYWSKFKENVDNTINMAKFLGDRYKDEVAFLGIGLLNEPNGDTDEKVLNQYYEDAYKAVRASGNDCILTIMPLLYKQDAENLNGFMEAPAYKNVWVEWHPYFIWGYAGQEADEIVSKSISKDFQEKLNKWNNRPNSNKLFFGEWSLANTGQFPNGDSPDFERWTQAQSTVMDQAKGGWTYWSWRLYGDETGFNAWSMRSVLRKDSLKKILIK</sequence>
<dbReference type="PROSITE" id="PS51257">
    <property type="entry name" value="PROKAR_LIPOPROTEIN"/>
    <property type="match status" value="1"/>
</dbReference>
<evidence type="ECO:0000256" key="10">
    <source>
        <dbReference type="ARBA" id="ARBA00023295"/>
    </source>
</evidence>
<evidence type="ECO:0000256" key="4">
    <source>
        <dbReference type="ARBA" id="ARBA00022692"/>
    </source>
</evidence>
<evidence type="ECO:0000256" key="6">
    <source>
        <dbReference type="ARBA" id="ARBA00022968"/>
    </source>
</evidence>
<evidence type="ECO:0000256" key="9">
    <source>
        <dbReference type="ARBA" id="ARBA00023180"/>
    </source>
</evidence>
<comment type="similarity">
    <text evidence="2 16">Belongs to the glycosyl hydrolase 5 (cellulase A) family.</text>
</comment>
<feature type="domain" description="Glycoside hydrolase family 5" evidence="18">
    <location>
        <begin position="109"/>
        <end position="387"/>
    </location>
</feature>
<evidence type="ECO:0000313" key="20">
    <source>
        <dbReference type="Proteomes" id="UP000794436"/>
    </source>
</evidence>
<keyword evidence="20" id="KW-1185">Reference proteome</keyword>
<evidence type="ECO:0000256" key="2">
    <source>
        <dbReference type="ARBA" id="ARBA00005641"/>
    </source>
</evidence>
<keyword evidence="7" id="KW-1133">Transmembrane helix</keyword>
<dbReference type="PANTHER" id="PTHR31297:SF34">
    <property type="entry name" value="GLUCAN 1,3-BETA-GLUCOSIDASE 2"/>
    <property type="match status" value="1"/>
</dbReference>
<dbReference type="Pfam" id="PF00150">
    <property type="entry name" value="Cellulase"/>
    <property type="match status" value="1"/>
</dbReference>
<dbReference type="Gene3D" id="3.20.20.80">
    <property type="entry name" value="Glycosidases"/>
    <property type="match status" value="1"/>
</dbReference>
<dbReference type="GO" id="GO:0009986">
    <property type="term" value="C:cell surface"/>
    <property type="evidence" value="ECO:0007669"/>
    <property type="project" value="TreeGrafter"/>
</dbReference>
<gene>
    <name evidence="19" type="ORF">Poli38472_011999</name>
</gene>
<keyword evidence="3" id="KW-1003">Cell membrane</keyword>
<dbReference type="FunFam" id="3.20.20.80:FF:000113">
    <property type="entry name" value="Glucan 1,3-beta-glucosidase"/>
    <property type="match status" value="1"/>
</dbReference>
<evidence type="ECO:0000256" key="8">
    <source>
        <dbReference type="ARBA" id="ARBA00023136"/>
    </source>
</evidence>
<dbReference type="GO" id="GO:0005886">
    <property type="term" value="C:plasma membrane"/>
    <property type="evidence" value="ECO:0007669"/>
    <property type="project" value="UniProtKB-SubCell"/>
</dbReference>
<dbReference type="InterPro" id="IPR018087">
    <property type="entry name" value="Glyco_hydro_5_CS"/>
</dbReference>
<comment type="function">
    <text evidence="13">Glucosidase involved in the degradation of cellulosic biomass. Active on lichenan.</text>
</comment>
<dbReference type="InterPro" id="IPR017853">
    <property type="entry name" value="GH"/>
</dbReference>
<reference evidence="19" key="1">
    <citation type="submission" date="2019-03" db="EMBL/GenBank/DDBJ databases">
        <title>Long read genome sequence of the mycoparasitic Pythium oligandrum ATCC 38472 isolated from sugarbeet rhizosphere.</title>
        <authorList>
            <person name="Gaulin E."/>
        </authorList>
    </citation>
    <scope>NUCLEOTIDE SEQUENCE</scope>
    <source>
        <strain evidence="19">ATCC 38472_TT</strain>
    </source>
</reference>
<keyword evidence="5 16" id="KW-0378">Hydrolase</keyword>
<dbReference type="GO" id="GO:0009251">
    <property type="term" value="P:glucan catabolic process"/>
    <property type="evidence" value="ECO:0007669"/>
    <property type="project" value="TreeGrafter"/>
</dbReference>
<keyword evidence="4" id="KW-0812">Transmembrane</keyword>
<keyword evidence="9" id="KW-0325">Glycoprotein</keyword>
<dbReference type="EC" id="3.2.1.58" evidence="14"/>
<feature type="chain" id="PRO_5035433305" description="glucan 1,3-beta-glucosidase" evidence="17">
    <location>
        <begin position="21"/>
        <end position="415"/>
    </location>
</feature>
<name>A0A8K1FQS7_PYTOL</name>
<evidence type="ECO:0000256" key="15">
    <source>
        <dbReference type="ARBA" id="ARBA00041260"/>
    </source>
</evidence>
<dbReference type="GO" id="GO:0071555">
    <property type="term" value="P:cell wall organization"/>
    <property type="evidence" value="ECO:0007669"/>
    <property type="project" value="UniProtKB-KW"/>
</dbReference>
<dbReference type="PANTHER" id="PTHR31297">
    <property type="entry name" value="GLUCAN ENDO-1,6-BETA-GLUCOSIDASE B"/>
    <property type="match status" value="1"/>
</dbReference>
<evidence type="ECO:0000256" key="17">
    <source>
        <dbReference type="SAM" id="SignalP"/>
    </source>
</evidence>
<keyword evidence="8" id="KW-0472">Membrane</keyword>